<accession>A0A424YD61</accession>
<dbReference type="GO" id="GO:0015833">
    <property type="term" value="P:peptide transport"/>
    <property type="evidence" value="ECO:0007669"/>
    <property type="project" value="TreeGrafter"/>
</dbReference>
<keyword evidence="2" id="KW-0472">Membrane</keyword>
<dbReference type="PANTHER" id="PTHR30290">
    <property type="entry name" value="PERIPLASMIC BINDING COMPONENT OF ABC TRANSPORTER"/>
    <property type="match status" value="1"/>
</dbReference>
<dbReference type="Gene3D" id="3.10.105.10">
    <property type="entry name" value="Dipeptide-binding Protein, Domain 3"/>
    <property type="match status" value="1"/>
</dbReference>
<evidence type="ECO:0000256" key="1">
    <source>
        <dbReference type="ARBA" id="ARBA00022729"/>
    </source>
</evidence>
<dbReference type="AlphaFoldDB" id="A0A424YD61"/>
<dbReference type="Proteomes" id="UP000285138">
    <property type="component" value="Unassembled WGS sequence"/>
</dbReference>
<protein>
    <submittedName>
        <fullName evidence="4">ABC transporter substrate-binding protein</fullName>
    </submittedName>
</protein>
<dbReference type="EMBL" id="QZAA01000186">
    <property type="protein sequence ID" value="RQD74791.1"/>
    <property type="molecule type" value="Genomic_DNA"/>
</dbReference>
<keyword evidence="1" id="KW-0732">Signal</keyword>
<organism evidence="4 5">
    <name type="scientific">Candidatus Syntrophonatronum acetioxidans</name>
    <dbReference type="NCBI Taxonomy" id="1795816"/>
    <lineage>
        <taxon>Bacteria</taxon>
        <taxon>Bacillati</taxon>
        <taxon>Bacillota</taxon>
        <taxon>Clostridia</taxon>
        <taxon>Eubacteriales</taxon>
        <taxon>Syntrophomonadaceae</taxon>
        <taxon>Candidatus Syntrophonatronum</taxon>
    </lineage>
</organism>
<gene>
    <name evidence="4" type="ORF">D5R97_07255</name>
</gene>
<evidence type="ECO:0000313" key="4">
    <source>
        <dbReference type="EMBL" id="RQD74791.1"/>
    </source>
</evidence>
<sequence length="578" mass="65798">MKQTKISKVFIFFICFFISITIVTPPEAGASDFYVIGEETGDYGFPSPHSIRPLGFGYKRMMFLFDTLVWKDNDGFVPALAEKWEYDSENLCYSFYLQPEIYWHDGEELTVDDVVFTFNYLEEHPLTWVDMKNIKKVEKVSEKQVDITLNKPDAAFINSVAGVIPIMPAHIWKDVENPTNYQEKDAAIGSGPYKLEEYNREKGLYRFSANYSYYLGKPKINNLVFTAVGDPQLAILNQEVNIAQVKGDVVTKLEEAGIEVFHIPHDLQNKMFFNHQKEPFDKVEIRHAIAHAIDREEIVERALRGHGLPGNTGLVSPDSRWYNPDVEQYAYDPSRAEELLTSSGYHKEGGLIVNDQGEQLSVSIIAMSELSRIGELIKEYLEDIGIKVDLQSMERSVMEERIKKWDYDLAITRHGAIGGDPGSLDMFMVGEVRPHLNTRYNHPDLIDALDAQQEEMNEDKRKQLAGEVQKIYAEHLPALTLNYITWYFGHDGTVDWFYTKDALAYGVPTPFNKLALVDFDSEVAVDSREVQPTDTEEAQPDVEPAATNSTWIIIGTIIVLVVLAAFIIKGRKGKMYKN</sequence>
<dbReference type="Gene3D" id="3.40.190.10">
    <property type="entry name" value="Periplasmic binding protein-like II"/>
    <property type="match status" value="1"/>
</dbReference>
<evidence type="ECO:0000259" key="3">
    <source>
        <dbReference type="Pfam" id="PF00496"/>
    </source>
</evidence>
<name>A0A424YD61_9FIRM</name>
<keyword evidence="2" id="KW-0812">Transmembrane</keyword>
<dbReference type="InterPro" id="IPR000914">
    <property type="entry name" value="SBP_5_dom"/>
</dbReference>
<feature type="domain" description="Solute-binding protein family 5" evidence="3">
    <location>
        <begin position="76"/>
        <end position="422"/>
    </location>
</feature>
<keyword evidence="2" id="KW-1133">Transmembrane helix</keyword>
<dbReference type="SUPFAM" id="SSF53850">
    <property type="entry name" value="Periplasmic binding protein-like II"/>
    <property type="match status" value="1"/>
</dbReference>
<evidence type="ECO:0000313" key="5">
    <source>
        <dbReference type="Proteomes" id="UP000285138"/>
    </source>
</evidence>
<dbReference type="InterPro" id="IPR039424">
    <property type="entry name" value="SBP_5"/>
</dbReference>
<comment type="caution">
    <text evidence="4">The sequence shown here is derived from an EMBL/GenBank/DDBJ whole genome shotgun (WGS) entry which is preliminary data.</text>
</comment>
<evidence type="ECO:0000256" key="2">
    <source>
        <dbReference type="SAM" id="Phobius"/>
    </source>
</evidence>
<dbReference type="PANTHER" id="PTHR30290:SF64">
    <property type="entry name" value="ABC TRANSPORTER PERIPLASMIC BINDING PROTEIN"/>
    <property type="match status" value="1"/>
</dbReference>
<dbReference type="Pfam" id="PF00496">
    <property type="entry name" value="SBP_bac_5"/>
    <property type="match status" value="1"/>
</dbReference>
<dbReference type="GO" id="GO:1904680">
    <property type="term" value="F:peptide transmembrane transporter activity"/>
    <property type="evidence" value="ECO:0007669"/>
    <property type="project" value="TreeGrafter"/>
</dbReference>
<proteinExistence type="predicted"/>
<reference evidence="4 5" key="1">
    <citation type="submission" date="2018-08" db="EMBL/GenBank/DDBJ databases">
        <title>The metabolism and importance of syntrophic acetate oxidation coupled to methane or sulfide production in haloalkaline environments.</title>
        <authorList>
            <person name="Timmers P.H.A."/>
            <person name="Vavourakis C.D."/>
            <person name="Sorokin D.Y."/>
            <person name="Sinninghe Damste J.S."/>
            <person name="Muyzer G."/>
            <person name="Stams A.J.M."/>
            <person name="Plugge C.M."/>
        </authorList>
    </citation>
    <scope>NUCLEOTIDE SEQUENCE [LARGE SCALE GENOMIC DNA]</scope>
    <source>
        <strain evidence="4">MSAO_Bac1</strain>
    </source>
</reference>
<feature type="transmembrane region" description="Helical" evidence="2">
    <location>
        <begin position="549"/>
        <end position="568"/>
    </location>
</feature>